<feature type="compositionally biased region" description="Polar residues" evidence="1">
    <location>
        <begin position="14"/>
        <end position="25"/>
    </location>
</feature>
<evidence type="ECO:0008006" key="4">
    <source>
        <dbReference type="Google" id="ProtNLM"/>
    </source>
</evidence>
<evidence type="ECO:0000313" key="2">
    <source>
        <dbReference type="EMBL" id="WND02746.1"/>
    </source>
</evidence>
<dbReference type="Proteomes" id="UP001268683">
    <property type="component" value="Chromosome"/>
</dbReference>
<protein>
    <recommendedName>
        <fullName evidence="4">Flagellar hook-length control protein FliK</fullName>
    </recommendedName>
</protein>
<proteinExistence type="predicted"/>
<keyword evidence="3" id="KW-1185">Reference proteome</keyword>
<sequence length="804" mass="87496">MSDLGAPSGPPKVTQVQRQQPSPAEQPNRAHRRDEHPDTPPQQQQEKQPQQDLPRDSSFRDPAVSIDATTAHISKGEVLTPTVHSIDSEGRPIVDTEKAMFALRPDSGLKIGDTLTLKIIEADATLRADLLKQNERKLEPPIRLQMIVISKHNVESENLPTSAYSKEGTHSLSQTALAQLSVKDITLMPEVAQKSIADFLTTIPNSVTTTLHAAAKPDPMVLQTSREDMSALLSLQADVSQTKNTAVLANLAILPKPQSTLSLQVLDLNNNARPSQLVLTMDWQTNNQTSSFQRIGASEKVISQVPLSQSVLNQFGMGHQNKIHPIYEVQTQTSRFLVTLPEPMDLRGQTIALTPFLKQMTVPSVSNFNSLVKSPDLLQGNDITLNKSVLTTSQGDKSLVILPLHTMKLPSAEQTSQNQTVGTATRHGATSINQMSSSVAEDILVSILSKNAATTGLVSSQSLQIQTPSIESSKMVTTKPSPTGQVATYQLQTSMGSLSVDINWQSDGAQLKIAPDAMPQPFKIGQTLTLIRENPVAAENAKMTSPQAETGAVQTSMASMSAQGGEKTSGQAHAVTPLQDFSGWPSLNMLSESFFMEEPLLGEQFAGLTARDGSNLAPALVQTLVAQSLAAKDPAIAAQALTLSSTQTPETAQKSSTFMDQFVKDIMAQSQASLRDGQGTEWRAAVLPSEPRDPSLSLFAFLFQEEPKREDLPDNSDQNEEDGKNRKEFIVEVDFSEFGPLQIRGHLSPDHLNLIVYTHIDLPNDVKETLQDILSSTLRDNQMQGKLSFEIKEHFDPNAKDLFT</sequence>
<dbReference type="AlphaFoldDB" id="A0AA52EDF9"/>
<dbReference type="RefSeq" id="WP_310798584.1">
    <property type="nucleotide sequence ID" value="NZ_CP123872.1"/>
</dbReference>
<dbReference type="EMBL" id="CP123872">
    <property type="protein sequence ID" value="WND02746.1"/>
    <property type="molecule type" value="Genomic_DNA"/>
</dbReference>
<name>A0AA52EDF9_9PROT</name>
<dbReference type="KEGG" id="tmk:QGN29_14440"/>
<accession>A0AA52EDF9</accession>
<organism evidence="2 3">
    <name type="scientific">Temperatibacter marinus</name>
    <dbReference type="NCBI Taxonomy" id="1456591"/>
    <lineage>
        <taxon>Bacteria</taxon>
        <taxon>Pseudomonadati</taxon>
        <taxon>Pseudomonadota</taxon>
        <taxon>Alphaproteobacteria</taxon>
        <taxon>Kordiimonadales</taxon>
        <taxon>Temperatibacteraceae</taxon>
        <taxon>Temperatibacter</taxon>
    </lineage>
</organism>
<gene>
    <name evidence="2" type="ORF">QGN29_14440</name>
</gene>
<feature type="compositionally biased region" description="Low complexity" evidence="1">
    <location>
        <begin position="41"/>
        <end position="51"/>
    </location>
</feature>
<feature type="region of interest" description="Disordered" evidence="1">
    <location>
        <begin position="1"/>
        <end position="61"/>
    </location>
</feature>
<reference evidence="2" key="1">
    <citation type="submission" date="2023-04" db="EMBL/GenBank/DDBJ databases">
        <title>Complete genome sequence of Temperatibacter marinus.</title>
        <authorList>
            <person name="Rong J.-C."/>
            <person name="Yi M.-L."/>
            <person name="Zhao Q."/>
        </authorList>
    </citation>
    <scope>NUCLEOTIDE SEQUENCE</scope>
    <source>
        <strain evidence="2">NBRC 110045</strain>
    </source>
</reference>
<evidence type="ECO:0000256" key="1">
    <source>
        <dbReference type="SAM" id="MobiDB-lite"/>
    </source>
</evidence>
<evidence type="ECO:0000313" key="3">
    <source>
        <dbReference type="Proteomes" id="UP001268683"/>
    </source>
</evidence>